<name>A0A081KH05_9GAMM</name>
<dbReference type="Pfam" id="PF00069">
    <property type="entry name" value="Pkinase"/>
    <property type="match status" value="1"/>
</dbReference>
<comment type="caution">
    <text evidence="2">The sequence shown here is derived from an EMBL/GenBank/DDBJ whole genome shotgun (WGS) entry which is preliminary data.</text>
</comment>
<dbReference type="EMBL" id="JOJP01000001">
    <property type="protein sequence ID" value="KEI73431.1"/>
    <property type="molecule type" value="Genomic_DNA"/>
</dbReference>
<evidence type="ECO:0000259" key="1">
    <source>
        <dbReference type="PROSITE" id="PS50011"/>
    </source>
</evidence>
<evidence type="ECO:0000313" key="3">
    <source>
        <dbReference type="Proteomes" id="UP000027997"/>
    </source>
</evidence>
<dbReference type="AlphaFoldDB" id="A0A081KH05"/>
<evidence type="ECO:0000313" key="2">
    <source>
        <dbReference type="EMBL" id="KEI73431.1"/>
    </source>
</evidence>
<dbReference type="PANTHER" id="PTHR44167:SF30">
    <property type="entry name" value="PHOSPHORYLASE KINASE"/>
    <property type="match status" value="1"/>
</dbReference>
<sequence length="429" mass="47796">MLTYLQAVLPQTSQHVSTAEQVGVVTGLGASLACCYCFGLKREASAALCLTGIVVGRVGGDWVDKKIINYDVKPVTPSTTETLSNLLPNDLDLDFSFINTREQVEKLLQLTPAPASTPVPPGTQGYVSKWLDARGEAYAVKILKPIKENAQWLTPQRGEAVAVGLPEHPNVIAPKHIILRNNIDKKYYSVSNQSDLPAADESSYQVMAIISRWCVGKDLFEQDEKPSLAFAKRVGRDVLKAIEHIHLNKRIHRDIKTENILKTSTGFALTDFGLARYLDEGTNATTPCGTAHQLAPEFHSREAECKYGAGYDLWQFGILMLELATGWTPEHYTDYPEYARTVKETKQSVQNLTDLSDEQKADKARQTIALKNVFEFNSLTNDQRKNYIVTRFGKTLGESPDFQSLILKLLTTEKDRLSLDQVKSDFAKL</sequence>
<dbReference type="InterPro" id="IPR011009">
    <property type="entry name" value="Kinase-like_dom_sf"/>
</dbReference>
<accession>A0A081KH05</accession>
<dbReference type="SUPFAM" id="SSF56112">
    <property type="entry name" value="Protein kinase-like (PK-like)"/>
    <property type="match status" value="1"/>
</dbReference>
<keyword evidence="3" id="KW-1185">Reference proteome</keyword>
<gene>
    <name evidence="2" type="ORF">GV64_24300</name>
</gene>
<dbReference type="CDD" id="cd00180">
    <property type="entry name" value="PKc"/>
    <property type="match status" value="1"/>
</dbReference>
<dbReference type="SMART" id="SM00220">
    <property type="entry name" value="S_TKc"/>
    <property type="match status" value="1"/>
</dbReference>
<dbReference type="PANTHER" id="PTHR44167">
    <property type="entry name" value="OVARIAN-SPECIFIC SERINE/THREONINE-PROTEIN KINASE LOK-RELATED"/>
    <property type="match status" value="1"/>
</dbReference>
<dbReference type="eggNOG" id="COG0515">
    <property type="taxonomic scope" value="Bacteria"/>
</dbReference>
<dbReference type="PROSITE" id="PS50011">
    <property type="entry name" value="PROTEIN_KINASE_DOM"/>
    <property type="match status" value="1"/>
</dbReference>
<reference evidence="2 3" key="1">
    <citation type="submission" date="2014-06" db="EMBL/GenBank/DDBJ databases">
        <title>Whole Genome Sequences of Three Symbiotic Endozoicomonas Bacteria.</title>
        <authorList>
            <person name="Neave M.J."/>
            <person name="Apprill A."/>
            <person name="Voolstra C.R."/>
        </authorList>
    </citation>
    <scope>NUCLEOTIDE SEQUENCE [LARGE SCALE GENOMIC DNA]</scope>
    <source>
        <strain evidence="2 3">DSM 22380</strain>
    </source>
</reference>
<proteinExistence type="predicted"/>
<dbReference type="Gene3D" id="1.10.510.10">
    <property type="entry name" value="Transferase(Phosphotransferase) domain 1"/>
    <property type="match status" value="1"/>
</dbReference>
<dbReference type="Proteomes" id="UP000027997">
    <property type="component" value="Unassembled WGS sequence"/>
</dbReference>
<organism evidence="2 3">
    <name type="scientific">Endozoicomonas elysicola</name>
    <dbReference type="NCBI Taxonomy" id="305900"/>
    <lineage>
        <taxon>Bacteria</taxon>
        <taxon>Pseudomonadati</taxon>
        <taxon>Pseudomonadota</taxon>
        <taxon>Gammaproteobacteria</taxon>
        <taxon>Oceanospirillales</taxon>
        <taxon>Endozoicomonadaceae</taxon>
        <taxon>Endozoicomonas</taxon>
    </lineage>
</organism>
<protein>
    <recommendedName>
        <fullName evidence="1">Protein kinase domain-containing protein</fullName>
    </recommendedName>
</protein>
<feature type="domain" description="Protein kinase" evidence="1">
    <location>
        <begin position="113"/>
        <end position="427"/>
    </location>
</feature>
<dbReference type="STRING" id="305900.GV64_24300"/>
<dbReference type="GO" id="GO:0005524">
    <property type="term" value="F:ATP binding"/>
    <property type="evidence" value="ECO:0007669"/>
    <property type="project" value="InterPro"/>
</dbReference>
<dbReference type="InterPro" id="IPR000719">
    <property type="entry name" value="Prot_kinase_dom"/>
</dbReference>
<dbReference type="GO" id="GO:0004674">
    <property type="term" value="F:protein serine/threonine kinase activity"/>
    <property type="evidence" value="ECO:0007669"/>
    <property type="project" value="TreeGrafter"/>
</dbReference>